<organism evidence="1 2">
    <name type="scientific">Ancylostoma caninum</name>
    <name type="common">Dog hookworm</name>
    <dbReference type="NCBI Taxonomy" id="29170"/>
    <lineage>
        <taxon>Eukaryota</taxon>
        <taxon>Metazoa</taxon>
        <taxon>Ecdysozoa</taxon>
        <taxon>Nematoda</taxon>
        <taxon>Chromadorea</taxon>
        <taxon>Rhabditida</taxon>
        <taxon>Rhabditina</taxon>
        <taxon>Rhabditomorpha</taxon>
        <taxon>Strongyloidea</taxon>
        <taxon>Ancylostomatidae</taxon>
        <taxon>Ancylostomatinae</taxon>
        <taxon>Ancylostoma</taxon>
    </lineage>
</organism>
<dbReference type="EMBL" id="JOJR01021329">
    <property type="protein sequence ID" value="RCN24289.1"/>
    <property type="molecule type" value="Genomic_DNA"/>
</dbReference>
<evidence type="ECO:0000313" key="2">
    <source>
        <dbReference type="Proteomes" id="UP000252519"/>
    </source>
</evidence>
<sequence>MDSSVNYASFSDLCGKRVEFAKHGHRSLGDLLSSHPEKFSCAGGRWFGKVTEDNANIIRAMATEKAKRGRGALRARVFGQGSRPFTPRSAALVELFDFLV</sequence>
<dbReference type="AlphaFoldDB" id="A0A368EZR3"/>
<keyword evidence="2" id="KW-1185">Reference proteome</keyword>
<accession>A0A368EZR3</accession>
<comment type="caution">
    <text evidence="1">The sequence shown here is derived from an EMBL/GenBank/DDBJ whole genome shotgun (WGS) entry which is preliminary data.</text>
</comment>
<dbReference type="OrthoDB" id="5908990at2759"/>
<proteinExistence type="predicted"/>
<dbReference type="Proteomes" id="UP000252519">
    <property type="component" value="Unassembled WGS sequence"/>
</dbReference>
<evidence type="ECO:0000313" key="1">
    <source>
        <dbReference type="EMBL" id="RCN24289.1"/>
    </source>
</evidence>
<gene>
    <name evidence="1" type="ORF">ANCCAN_30019</name>
</gene>
<reference evidence="1 2" key="1">
    <citation type="submission" date="2014-10" db="EMBL/GenBank/DDBJ databases">
        <title>Draft genome of the hookworm Ancylostoma caninum.</title>
        <authorList>
            <person name="Mitreva M."/>
        </authorList>
    </citation>
    <scope>NUCLEOTIDE SEQUENCE [LARGE SCALE GENOMIC DNA]</scope>
    <source>
        <strain evidence="1 2">Baltimore</strain>
    </source>
</reference>
<protein>
    <submittedName>
        <fullName evidence="1">Uncharacterized protein</fullName>
    </submittedName>
</protein>
<name>A0A368EZR3_ANCCA</name>